<feature type="domain" description="Glutaminase A N-terminal" evidence="3">
    <location>
        <begin position="103"/>
        <end position="333"/>
    </location>
</feature>
<accession>A0A0D0ARN6</accession>
<dbReference type="Gene3D" id="1.50.10.10">
    <property type="match status" value="1"/>
</dbReference>
<dbReference type="AlphaFoldDB" id="A0A0D0ARN6"/>
<dbReference type="SUPFAM" id="SSF48208">
    <property type="entry name" value="Six-hairpin glycosidases"/>
    <property type="match status" value="1"/>
</dbReference>
<keyword evidence="5" id="KW-1185">Reference proteome</keyword>
<dbReference type="InterPro" id="IPR012341">
    <property type="entry name" value="6hp_glycosidase-like_sf"/>
</dbReference>
<dbReference type="EMBL" id="KN834834">
    <property type="protein sequence ID" value="KIK52995.1"/>
    <property type="molecule type" value="Genomic_DNA"/>
</dbReference>
<name>A0A0D0ARN6_9AGAR</name>
<keyword evidence="1" id="KW-0732">Signal</keyword>
<feature type="chain" id="PRO_5002207665" description="Glutaminase" evidence="1">
    <location>
        <begin position="19"/>
        <end position="690"/>
    </location>
</feature>
<evidence type="ECO:0008006" key="6">
    <source>
        <dbReference type="Google" id="ProtNLM"/>
    </source>
</evidence>
<dbReference type="PANTHER" id="PTHR31987:SF1">
    <property type="entry name" value="GLUTAMINASE A"/>
    <property type="match status" value="1"/>
</dbReference>
<evidence type="ECO:0000313" key="5">
    <source>
        <dbReference type="Proteomes" id="UP000053593"/>
    </source>
</evidence>
<dbReference type="Pfam" id="PF17168">
    <property type="entry name" value="DUF5127"/>
    <property type="match status" value="1"/>
</dbReference>
<dbReference type="InterPro" id="IPR052743">
    <property type="entry name" value="Glutaminase_GtaA"/>
</dbReference>
<dbReference type="OrthoDB" id="3918848at2759"/>
<evidence type="ECO:0000256" key="1">
    <source>
        <dbReference type="SAM" id="SignalP"/>
    </source>
</evidence>
<evidence type="ECO:0000259" key="3">
    <source>
        <dbReference type="Pfam" id="PF17168"/>
    </source>
</evidence>
<feature type="signal peptide" evidence="1">
    <location>
        <begin position="1"/>
        <end position="18"/>
    </location>
</feature>
<dbReference type="PANTHER" id="PTHR31987">
    <property type="entry name" value="GLUTAMINASE A-RELATED"/>
    <property type="match status" value="1"/>
</dbReference>
<evidence type="ECO:0000313" key="4">
    <source>
        <dbReference type="EMBL" id="KIK52995.1"/>
    </source>
</evidence>
<dbReference type="GO" id="GO:0005975">
    <property type="term" value="P:carbohydrate metabolic process"/>
    <property type="evidence" value="ECO:0007669"/>
    <property type="project" value="InterPro"/>
</dbReference>
<dbReference type="Pfam" id="PF16335">
    <property type="entry name" value="GtaA_6_Hairpin"/>
    <property type="match status" value="1"/>
</dbReference>
<dbReference type="HOGENOM" id="CLU_008020_1_0_1"/>
<reference evidence="4 5" key="1">
    <citation type="submission" date="2014-04" db="EMBL/GenBank/DDBJ databases">
        <title>Evolutionary Origins and Diversification of the Mycorrhizal Mutualists.</title>
        <authorList>
            <consortium name="DOE Joint Genome Institute"/>
            <consortium name="Mycorrhizal Genomics Consortium"/>
            <person name="Kohler A."/>
            <person name="Kuo A."/>
            <person name="Nagy L.G."/>
            <person name="Floudas D."/>
            <person name="Copeland A."/>
            <person name="Barry K.W."/>
            <person name="Cichocki N."/>
            <person name="Veneault-Fourrey C."/>
            <person name="LaButti K."/>
            <person name="Lindquist E.A."/>
            <person name="Lipzen A."/>
            <person name="Lundell T."/>
            <person name="Morin E."/>
            <person name="Murat C."/>
            <person name="Riley R."/>
            <person name="Ohm R."/>
            <person name="Sun H."/>
            <person name="Tunlid A."/>
            <person name="Henrissat B."/>
            <person name="Grigoriev I.V."/>
            <person name="Hibbett D.S."/>
            <person name="Martin F."/>
        </authorList>
    </citation>
    <scope>NUCLEOTIDE SEQUENCE [LARGE SCALE GENOMIC DNA]</scope>
    <source>
        <strain evidence="4 5">FD-317 M1</strain>
    </source>
</reference>
<gene>
    <name evidence="4" type="ORF">GYMLUDRAFT_250707</name>
</gene>
<sequence length="690" mass="75286">MFLLIQSLASLFILQGLGQSIQPPAIPLAVRSPYLQAYLPNPSTVTSGNSFQKWPKFWTNHNLGWAGLLRVDGALYSWLGAPLLSNNISLNPATYIGCQITPSRSILSFTAGKMAINITFLSPIEPEDLVLQSFPFTYIFLEASSTDQNSHSLQVYQDISGEWLSDNVEDDIQWNTSTSNGIIYHQAQRSLLKLMTEVNNIAEDGVVYHVTNAGASATYETGQDTLVRSGFLNNSKLANVQDTFYRKIEDRWPVLALSHDLGIISSTSSPVVWGIGLVRNGDIDDTTTAGRQTRHPYFLTKYSDVPTAMSNFMNDASNALQRAIVLDSRIISDANQISPNYADLVSLASRQVVAGMEITVGSDSNGQLNKSDILIFMKDIGNSRRTNPVDILYAAFPAILFLNASWAGYLLQPLLQFESSELYKNDISAAGLGDAFPSAIGNTDPALDLAIETTGDMLIMVWAHAIFSGDKSLLSLYYPTLKRWTATLVSDQPLTPNGYLTADKLKSPNMTNLAIKGILAIRSMAEISRAVGEPDDYRYYSSTASSLVSQWQNLAGSSGHLTSTYEDSNSWGMIYNLYPDKLLGFNLVDNNTYSKQTSWYSDAASTAKPFGLPFDSNAESIAKTHWTLFTAATATDSKTRDFLVSMAHAAASNLNNYAVFPTTYNTSDGSIIGGASSPAQGAMYSLLALK</sequence>
<dbReference type="InterPro" id="IPR033433">
    <property type="entry name" value="GtaA_N"/>
</dbReference>
<dbReference type="InterPro" id="IPR032514">
    <property type="entry name" value="GtaA_central"/>
</dbReference>
<organism evidence="4 5">
    <name type="scientific">Collybiopsis luxurians FD-317 M1</name>
    <dbReference type="NCBI Taxonomy" id="944289"/>
    <lineage>
        <taxon>Eukaryota</taxon>
        <taxon>Fungi</taxon>
        <taxon>Dikarya</taxon>
        <taxon>Basidiomycota</taxon>
        <taxon>Agaricomycotina</taxon>
        <taxon>Agaricomycetes</taxon>
        <taxon>Agaricomycetidae</taxon>
        <taxon>Agaricales</taxon>
        <taxon>Marasmiineae</taxon>
        <taxon>Omphalotaceae</taxon>
        <taxon>Collybiopsis</taxon>
        <taxon>Collybiopsis luxurians</taxon>
    </lineage>
</organism>
<evidence type="ECO:0000259" key="2">
    <source>
        <dbReference type="Pfam" id="PF16335"/>
    </source>
</evidence>
<dbReference type="InterPro" id="IPR008928">
    <property type="entry name" value="6-hairpin_glycosidase_sf"/>
</dbReference>
<feature type="domain" description="Glutaminase A central" evidence="2">
    <location>
        <begin position="338"/>
        <end position="687"/>
    </location>
</feature>
<dbReference type="GO" id="GO:0003824">
    <property type="term" value="F:catalytic activity"/>
    <property type="evidence" value="ECO:0007669"/>
    <property type="project" value="UniProtKB-ARBA"/>
</dbReference>
<protein>
    <recommendedName>
        <fullName evidence="6">Glutaminase</fullName>
    </recommendedName>
</protein>
<proteinExistence type="predicted"/>
<dbReference type="Proteomes" id="UP000053593">
    <property type="component" value="Unassembled WGS sequence"/>
</dbReference>